<evidence type="ECO:0008006" key="7">
    <source>
        <dbReference type="Google" id="ProtNLM"/>
    </source>
</evidence>
<keyword evidence="4" id="KW-0732">Signal</keyword>
<dbReference type="EMBL" id="GL996505">
    <property type="protein sequence ID" value="EGW30273.1"/>
    <property type="molecule type" value="Genomic_DNA"/>
</dbReference>
<feature type="transmembrane region" description="Helical" evidence="3">
    <location>
        <begin position="740"/>
        <end position="759"/>
    </location>
</feature>
<dbReference type="PANTHER" id="PTHR11102">
    <property type="entry name" value="SEL-1-LIKE PROTEIN"/>
    <property type="match status" value="1"/>
</dbReference>
<keyword evidence="3" id="KW-1133">Transmembrane helix</keyword>
<dbReference type="InterPro" id="IPR050767">
    <property type="entry name" value="Sel1_AlgK"/>
</dbReference>
<feature type="region of interest" description="Disordered" evidence="2">
    <location>
        <begin position="769"/>
        <end position="788"/>
    </location>
</feature>
<feature type="chain" id="PRO_5003442623" description="ERAD-associated E3 ubiquitin-protein ligase component HRD3" evidence="4">
    <location>
        <begin position="23"/>
        <end position="788"/>
    </location>
</feature>
<protein>
    <recommendedName>
        <fullName evidence="7">ERAD-associated E3 ubiquitin-protein ligase component HRD3</fullName>
    </recommendedName>
</protein>
<evidence type="ECO:0000313" key="6">
    <source>
        <dbReference type="Proteomes" id="UP000000709"/>
    </source>
</evidence>
<dbReference type="InParanoid" id="G3ATP7"/>
<keyword evidence="3" id="KW-0472">Membrane</keyword>
<sequence length="788" mass="89884">MKLYNLLWWCLVYASLIHATHSGGHSYYKQAKAKLQSISKSYTRNTIYTLDNIDGNLYIPQFNNETKNYDQNISSELNPTPIELTSEVVPLLEQAISLNHTRAMVMLADLYLFGNYSMPTNYTRAKELYHQAVSLSANGHAYFMLGFIYSTGLFGEFEVNQKKANLYYQFGVENGDLNSLSVMAWRHNRGVDVPPNSTVGLEWLNEQQGQRGVNYDIRISDFNGGLYGDKMSETPSSIEVQSRVYSDLKSQLEEYSVNTNDQEFMAYYFQGLEGLKGDYFTPRNYTWAFEQFSECVQLGVDLYEHKNTHMSSVVRMFLSSCQARLAKMYLFGTGVPQNVTKAKELYDESLKVQSNAEALNDLGVIAERGLLGPANETEAVNYYVKAVKSKSHEAYRNLSLLLLKMSGGTPHSSEFRKDIFTNMKEAAYSGDIEALFHYGNYLQSGLSKYAEPDSEVTCPGTIQYYKIFIERLTQFFAPHLKYAFEELISGNFKNALVGYSIAAEQGFEPAQISAAYLLYQLQPLYSPSEAKTFNRDRVNLAIRYLERASKQGNDDATVLLGDLFSGSYTHPPNIPSPIDLDHERAFKFYRIASDRHSSHGAYKLGEMYEYGVGPSINNSIDYFMAKRYYDSSLQYKERFDLEKRATVSKSDFAGSGGYSKAHISLALLRLRIKYVFNKSAFKGNHESEGGWLNAFRKVKKNSNVASKEPVSKVDAHAEGKTYVNEQGVENYVEDYDIGDYLVISLTCMFFIIFFVQNIIRSIRRMRNNRQGNEDEDDDKRMEWQPVEF</sequence>
<evidence type="ECO:0000256" key="1">
    <source>
        <dbReference type="ARBA" id="ARBA00038101"/>
    </source>
</evidence>
<dbReference type="InterPro" id="IPR011990">
    <property type="entry name" value="TPR-like_helical_dom_sf"/>
</dbReference>
<dbReference type="GeneID" id="18875216"/>
<organism evidence="6">
    <name type="scientific">Spathaspora passalidarum (strain NRRL Y-27907 / 11-Y1)</name>
    <dbReference type="NCBI Taxonomy" id="619300"/>
    <lineage>
        <taxon>Eukaryota</taxon>
        <taxon>Fungi</taxon>
        <taxon>Dikarya</taxon>
        <taxon>Ascomycota</taxon>
        <taxon>Saccharomycotina</taxon>
        <taxon>Pichiomycetes</taxon>
        <taxon>Debaryomycetaceae</taxon>
        <taxon>Spathaspora</taxon>
    </lineage>
</organism>
<accession>G3ATP7</accession>
<dbReference type="STRING" id="619300.G3ATP7"/>
<dbReference type="Pfam" id="PF08238">
    <property type="entry name" value="Sel1"/>
    <property type="match status" value="8"/>
</dbReference>
<dbReference type="AlphaFoldDB" id="G3ATP7"/>
<dbReference type="RefSeq" id="XP_007377244.1">
    <property type="nucleotide sequence ID" value="XM_007377182.1"/>
</dbReference>
<reference evidence="5 6" key="1">
    <citation type="journal article" date="2011" name="Proc. Natl. Acad. Sci. U.S.A.">
        <title>Comparative genomics of xylose-fermenting fungi for enhanced biofuel production.</title>
        <authorList>
            <person name="Wohlbach D.J."/>
            <person name="Kuo A."/>
            <person name="Sato T.K."/>
            <person name="Potts K.M."/>
            <person name="Salamov A.A."/>
            <person name="LaButti K.M."/>
            <person name="Sun H."/>
            <person name="Clum A."/>
            <person name="Pangilinan J.L."/>
            <person name="Lindquist E.A."/>
            <person name="Lucas S."/>
            <person name="Lapidus A."/>
            <person name="Jin M."/>
            <person name="Gunawan C."/>
            <person name="Balan V."/>
            <person name="Dale B.E."/>
            <person name="Jeffries T.W."/>
            <person name="Zinkel R."/>
            <person name="Barry K.W."/>
            <person name="Grigoriev I.V."/>
            <person name="Gasch A.P."/>
        </authorList>
    </citation>
    <scope>NUCLEOTIDE SEQUENCE [LARGE SCALE GENOMIC DNA]</scope>
    <source>
        <strain evidence="6">NRRL Y-27907 / 11-Y1</strain>
    </source>
</reference>
<dbReference type="HOGENOM" id="CLU_349489_0_0_1"/>
<dbReference type="InterPro" id="IPR006597">
    <property type="entry name" value="Sel1-like"/>
</dbReference>
<dbReference type="eggNOG" id="KOG1550">
    <property type="taxonomic scope" value="Eukaryota"/>
</dbReference>
<proteinExistence type="inferred from homology"/>
<evidence type="ECO:0000256" key="3">
    <source>
        <dbReference type="SAM" id="Phobius"/>
    </source>
</evidence>
<evidence type="ECO:0000313" key="5">
    <source>
        <dbReference type="EMBL" id="EGW30273.1"/>
    </source>
</evidence>
<keyword evidence="3" id="KW-0812">Transmembrane</keyword>
<dbReference type="Gene3D" id="1.25.40.10">
    <property type="entry name" value="Tetratricopeptide repeat domain"/>
    <property type="match status" value="2"/>
</dbReference>
<dbReference type="PANTHER" id="PTHR11102:SF160">
    <property type="entry name" value="ERAD-ASSOCIATED E3 UBIQUITIN-PROTEIN LIGASE COMPONENT HRD3"/>
    <property type="match status" value="1"/>
</dbReference>
<evidence type="ECO:0000256" key="2">
    <source>
        <dbReference type="SAM" id="MobiDB-lite"/>
    </source>
</evidence>
<dbReference type="OMA" id="DRSFSEW"/>
<dbReference type="SUPFAM" id="SSF81901">
    <property type="entry name" value="HCP-like"/>
    <property type="match status" value="2"/>
</dbReference>
<dbReference type="FunCoup" id="G3ATP7">
    <property type="interactions" value="317"/>
</dbReference>
<dbReference type="OrthoDB" id="27934at2759"/>
<dbReference type="KEGG" id="spaa:SPAPADRAFT_68394"/>
<comment type="similarity">
    <text evidence="1">Belongs to the sel-1 family.</text>
</comment>
<feature type="signal peptide" evidence="4">
    <location>
        <begin position="1"/>
        <end position="22"/>
    </location>
</feature>
<dbReference type="Proteomes" id="UP000000709">
    <property type="component" value="Unassembled WGS sequence"/>
</dbReference>
<gene>
    <name evidence="5" type="ORF">SPAPADRAFT_68394</name>
</gene>
<evidence type="ECO:0000256" key="4">
    <source>
        <dbReference type="SAM" id="SignalP"/>
    </source>
</evidence>
<name>G3ATP7_SPAPN</name>
<keyword evidence="6" id="KW-1185">Reference proteome</keyword>
<dbReference type="SMART" id="SM00671">
    <property type="entry name" value="SEL1"/>
    <property type="match status" value="6"/>
</dbReference>